<dbReference type="Proteomes" id="UP000308600">
    <property type="component" value="Unassembled WGS sequence"/>
</dbReference>
<dbReference type="EMBL" id="ML208386">
    <property type="protein sequence ID" value="TFK67067.1"/>
    <property type="molecule type" value="Genomic_DNA"/>
</dbReference>
<organism evidence="1 2">
    <name type="scientific">Pluteus cervinus</name>
    <dbReference type="NCBI Taxonomy" id="181527"/>
    <lineage>
        <taxon>Eukaryota</taxon>
        <taxon>Fungi</taxon>
        <taxon>Dikarya</taxon>
        <taxon>Basidiomycota</taxon>
        <taxon>Agaricomycotina</taxon>
        <taxon>Agaricomycetes</taxon>
        <taxon>Agaricomycetidae</taxon>
        <taxon>Agaricales</taxon>
        <taxon>Pluteineae</taxon>
        <taxon>Pluteaceae</taxon>
        <taxon>Pluteus</taxon>
    </lineage>
</organism>
<gene>
    <name evidence="1" type="ORF">BDN72DRAFT_115541</name>
</gene>
<accession>A0ACD3ANI6</accession>
<evidence type="ECO:0000313" key="2">
    <source>
        <dbReference type="Proteomes" id="UP000308600"/>
    </source>
</evidence>
<sequence>MPSQAKCLSASSPTSPSPSTPGSFGSQSMSFEGYRGSLGVRRPGSICHSTEHFKFIALHLPRGSSRFNESNSLPAFSSLERRLMQMHATSKPYSQRPVRDSDSFAYRILFTNALPAPSIPPRRTRCWRFCPASIKRFDTDDLTHASGSRERSVVQKI</sequence>
<evidence type="ECO:0000313" key="1">
    <source>
        <dbReference type="EMBL" id="TFK67067.1"/>
    </source>
</evidence>
<keyword evidence="2" id="KW-1185">Reference proteome</keyword>
<proteinExistence type="predicted"/>
<name>A0ACD3ANI6_9AGAR</name>
<protein>
    <submittedName>
        <fullName evidence="1">Uncharacterized protein</fullName>
    </submittedName>
</protein>
<reference evidence="1 2" key="1">
    <citation type="journal article" date="2019" name="Nat. Ecol. Evol.">
        <title>Megaphylogeny resolves global patterns of mushroom evolution.</title>
        <authorList>
            <person name="Varga T."/>
            <person name="Krizsan K."/>
            <person name="Foldi C."/>
            <person name="Dima B."/>
            <person name="Sanchez-Garcia M."/>
            <person name="Sanchez-Ramirez S."/>
            <person name="Szollosi G.J."/>
            <person name="Szarkandi J.G."/>
            <person name="Papp V."/>
            <person name="Albert L."/>
            <person name="Andreopoulos W."/>
            <person name="Angelini C."/>
            <person name="Antonin V."/>
            <person name="Barry K.W."/>
            <person name="Bougher N.L."/>
            <person name="Buchanan P."/>
            <person name="Buyck B."/>
            <person name="Bense V."/>
            <person name="Catcheside P."/>
            <person name="Chovatia M."/>
            <person name="Cooper J."/>
            <person name="Damon W."/>
            <person name="Desjardin D."/>
            <person name="Finy P."/>
            <person name="Geml J."/>
            <person name="Haridas S."/>
            <person name="Hughes K."/>
            <person name="Justo A."/>
            <person name="Karasinski D."/>
            <person name="Kautmanova I."/>
            <person name="Kiss B."/>
            <person name="Kocsube S."/>
            <person name="Kotiranta H."/>
            <person name="LaButti K.M."/>
            <person name="Lechner B.E."/>
            <person name="Liimatainen K."/>
            <person name="Lipzen A."/>
            <person name="Lukacs Z."/>
            <person name="Mihaltcheva S."/>
            <person name="Morgado L.N."/>
            <person name="Niskanen T."/>
            <person name="Noordeloos M.E."/>
            <person name="Ohm R.A."/>
            <person name="Ortiz-Santana B."/>
            <person name="Ovrebo C."/>
            <person name="Racz N."/>
            <person name="Riley R."/>
            <person name="Savchenko A."/>
            <person name="Shiryaev A."/>
            <person name="Soop K."/>
            <person name="Spirin V."/>
            <person name="Szebenyi C."/>
            <person name="Tomsovsky M."/>
            <person name="Tulloss R.E."/>
            <person name="Uehling J."/>
            <person name="Grigoriev I.V."/>
            <person name="Vagvolgyi C."/>
            <person name="Papp T."/>
            <person name="Martin F.M."/>
            <person name="Miettinen O."/>
            <person name="Hibbett D.S."/>
            <person name="Nagy L.G."/>
        </authorList>
    </citation>
    <scope>NUCLEOTIDE SEQUENCE [LARGE SCALE GENOMIC DNA]</scope>
    <source>
        <strain evidence="1 2">NL-1719</strain>
    </source>
</reference>